<feature type="active site" evidence="6">
    <location>
        <position position="95"/>
    </location>
</feature>
<keyword evidence="3 6" id="KW-0808">Transferase</keyword>
<keyword evidence="8" id="KW-1185">Reference proteome</keyword>
<sequence>MNSSEKKYKLIDLFAGAGGLSNGFQQTGKFEIVGAVEINKEAIETYIYNHRSDKSLIIKPSDSEDSDISKIDFKQFMIEKGIDPSETVVIGGPPCQGFSNANRQKNYLISGNNQLVKEYARAIDEVRPVAFLMENVKTMNSATHKFFVTKHVDDSIYAYSSEQHLQKINGDEDPFWKEDELILLETDKVGYKDLINRIVEKRQVTPFITNEFELSRIRSVVRKLKKTKPYNPTLDNGKKELFEIKQIISSLLDYDFGELNTEEKMKDIRKTAIDTFNEIANGSNTDNGKMLNNLQGFIEINQLLRYLKEIEDENIVKLGIPEVVGDRRLKVVVKVKSYNIVVYLKKFFAHLDYKITLDTANSNHYFVPQRRQRFIILGVKSNKIECAEIEFPERYTDKDFTVEDAIGDLEYIDATKNVEDNGLVYNVEFKKTKMQNYYRSGIRENVIYNHINTDSEQLSKQRFEEIKKKGGKNFHSLSTELQEVSYSDASRTQNTIYLRLDYDSPSPTVINVRKSMWQHPTKAVALSIREAARLQSFKDNYVFKGSKDKQYQQIGNAVPPLMARAMAEQILYYLGEAPKKYLKDEFN</sequence>
<comment type="caution">
    <text evidence="7">The sequence shown here is derived from an EMBL/GenBank/DDBJ whole genome shotgun (WGS) entry which is preliminary data.</text>
</comment>
<dbReference type="InterPro" id="IPR050390">
    <property type="entry name" value="C5-Methyltransferase"/>
</dbReference>
<evidence type="ECO:0000256" key="4">
    <source>
        <dbReference type="ARBA" id="ARBA00022691"/>
    </source>
</evidence>
<dbReference type="EMBL" id="WBOS01000009">
    <property type="protein sequence ID" value="KAB2332227.1"/>
    <property type="molecule type" value="Genomic_DNA"/>
</dbReference>
<dbReference type="InterPro" id="IPR029063">
    <property type="entry name" value="SAM-dependent_MTases_sf"/>
</dbReference>
<dbReference type="PRINTS" id="PR00105">
    <property type="entry name" value="C5METTRFRASE"/>
</dbReference>
<dbReference type="OrthoDB" id="9813719at2"/>
<protein>
    <recommendedName>
        <fullName evidence="1">DNA (cytosine-5-)-methyltransferase</fullName>
        <ecNumber evidence="1">2.1.1.37</ecNumber>
    </recommendedName>
</protein>
<accession>A0A6L3V489</accession>
<dbReference type="PANTHER" id="PTHR10629">
    <property type="entry name" value="CYTOSINE-SPECIFIC METHYLTRANSFERASE"/>
    <property type="match status" value="1"/>
</dbReference>
<proteinExistence type="inferred from homology"/>
<evidence type="ECO:0000256" key="2">
    <source>
        <dbReference type="ARBA" id="ARBA00022603"/>
    </source>
</evidence>
<evidence type="ECO:0000313" key="7">
    <source>
        <dbReference type="EMBL" id="KAB2332227.1"/>
    </source>
</evidence>
<dbReference type="Proteomes" id="UP000481030">
    <property type="component" value="Unassembled WGS sequence"/>
</dbReference>
<keyword evidence="5" id="KW-0680">Restriction system</keyword>
<keyword evidence="4 6" id="KW-0949">S-adenosyl-L-methionine</keyword>
<dbReference type="EC" id="2.1.1.37" evidence="1"/>
<dbReference type="Pfam" id="PF00145">
    <property type="entry name" value="DNA_methylase"/>
    <property type="match status" value="2"/>
</dbReference>
<dbReference type="RefSeq" id="WP_151535957.1">
    <property type="nucleotide sequence ID" value="NZ_WBOS01000009.1"/>
</dbReference>
<dbReference type="Gene3D" id="3.40.50.150">
    <property type="entry name" value="Vaccinia Virus protein VP39"/>
    <property type="match status" value="2"/>
</dbReference>
<dbReference type="Gene3D" id="3.90.120.10">
    <property type="entry name" value="DNA Methylase, subunit A, domain 2"/>
    <property type="match status" value="1"/>
</dbReference>
<name>A0A6L3V489_9BACI</name>
<dbReference type="GO" id="GO:0032259">
    <property type="term" value="P:methylation"/>
    <property type="evidence" value="ECO:0007669"/>
    <property type="project" value="UniProtKB-KW"/>
</dbReference>
<evidence type="ECO:0000256" key="3">
    <source>
        <dbReference type="ARBA" id="ARBA00022679"/>
    </source>
</evidence>
<dbReference type="InterPro" id="IPR031303">
    <property type="entry name" value="C5_meth_CS"/>
</dbReference>
<dbReference type="AlphaFoldDB" id="A0A6L3V489"/>
<evidence type="ECO:0000256" key="5">
    <source>
        <dbReference type="ARBA" id="ARBA00022747"/>
    </source>
</evidence>
<gene>
    <name evidence="7" type="ORF">F7731_16770</name>
</gene>
<dbReference type="PROSITE" id="PS00095">
    <property type="entry name" value="C5_MTASE_2"/>
    <property type="match status" value="1"/>
</dbReference>
<dbReference type="PANTHER" id="PTHR10629:SF52">
    <property type="entry name" value="DNA (CYTOSINE-5)-METHYLTRANSFERASE 1"/>
    <property type="match status" value="1"/>
</dbReference>
<dbReference type="GO" id="GO:0003677">
    <property type="term" value="F:DNA binding"/>
    <property type="evidence" value="ECO:0007669"/>
    <property type="project" value="TreeGrafter"/>
</dbReference>
<dbReference type="GO" id="GO:0009307">
    <property type="term" value="P:DNA restriction-modification system"/>
    <property type="evidence" value="ECO:0007669"/>
    <property type="project" value="UniProtKB-KW"/>
</dbReference>
<dbReference type="SUPFAM" id="SSF53335">
    <property type="entry name" value="S-adenosyl-L-methionine-dependent methyltransferases"/>
    <property type="match status" value="2"/>
</dbReference>
<organism evidence="7 8">
    <name type="scientific">Cytobacillus depressus</name>
    <dbReference type="NCBI Taxonomy" id="1602942"/>
    <lineage>
        <taxon>Bacteria</taxon>
        <taxon>Bacillati</taxon>
        <taxon>Bacillota</taxon>
        <taxon>Bacilli</taxon>
        <taxon>Bacillales</taxon>
        <taxon>Bacillaceae</taxon>
        <taxon>Cytobacillus</taxon>
    </lineage>
</organism>
<keyword evidence="2 6" id="KW-0489">Methyltransferase</keyword>
<dbReference type="GO" id="GO:0044027">
    <property type="term" value="P:negative regulation of gene expression via chromosomal CpG island methylation"/>
    <property type="evidence" value="ECO:0007669"/>
    <property type="project" value="TreeGrafter"/>
</dbReference>
<dbReference type="PROSITE" id="PS51679">
    <property type="entry name" value="SAM_MT_C5"/>
    <property type="match status" value="1"/>
</dbReference>
<comment type="similarity">
    <text evidence="6">Belongs to the class I-like SAM-binding methyltransferase superfamily. C5-methyltransferase family.</text>
</comment>
<dbReference type="GO" id="GO:0003886">
    <property type="term" value="F:DNA (cytosine-5-)-methyltransferase activity"/>
    <property type="evidence" value="ECO:0007669"/>
    <property type="project" value="UniProtKB-EC"/>
</dbReference>
<reference evidence="7 8" key="1">
    <citation type="journal article" date="2016" name="Antonie Van Leeuwenhoek">
        <title>Bacillus depressus sp. nov., isolated from soil of a sunflower field.</title>
        <authorList>
            <person name="Wei X."/>
            <person name="Xin D."/>
            <person name="Xin Y."/>
            <person name="Zhang H."/>
            <person name="Wang T."/>
            <person name="Zhang J."/>
        </authorList>
    </citation>
    <scope>NUCLEOTIDE SEQUENCE [LARGE SCALE GENOMIC DNA]</scope>
    <source>
        <strain evidence="7 8">BZ1</strain>
    </source>
</reference>
<evidence type="ECO:0000313" key="8">
    <source>
        <dbReference type="Proteomes" id="UP000481030"/>
    </source>
</evidence>
<evidence type="ECO:0000256" key="1">
    <source>
        <dbReference type="ARBA" id="ARBA00011975"/>
    </source>
</evidence>
<dbReference type="InterPro" id="IPR001525">
    <property type="entry name" value="C5_MeTfrase"/>
</dbReference>
<evidence type="ECO:0000256" key="6">
    <source>
        <dbReference type="PROSITE-ProRule" id="PRU01016"/>
    </source>
</evidence>